<evidence type="ECO:0000313" key="19">
    <source>
        <dbReference type="Proteomes" id="UP000827721"/>
    </source>
</evidence>
<comment type="subcellular location">
    <subcellularLocation>
        <location evidence="1">Membrane</location>
        <topology evidence="1">Single-pass type I membrane protein</topology>
    </subcellularLocation>
</comment>
<dbReference type="InterPro" id="IPR001220">
    <property type="entry name" value="Legume_lectin_dom"/>
</dbReference>
<dbReference type="Gene3D" id="1.10.510.10">
    <property type="entry name" value="Transferase(Phosphotransferase) domain 1"/>
    <property type="match status" value="2"/>
</dbReference>
<evidence type="ECO:0000256" key="16">
    <source>
        <dbReference type="SAM" id="SignalP"/>
    </source>
</evidence>
<evidence type="ECO:0000256" key="1">
    <source>
        <dbReference type="ARBA" id="ARBA00004479"/>
    </source>
</evidence>
<dbReference type="Pfam" id="PF00069">
    <property type="entry name" value="Pkinase"/>
    <property type="match status" value="2"/>
</dbReference>
<dbReference type="PROSITE" id="PS50011">
    <property type="entry name" value="PROTEIN_KINASE_DOM"/>
    <property type="match status" value="2"/>
</dbReference>
<dbReference type="Pfam" id="PF00139">
    <property type="entry name" value="Lectin_legB"/>
    <property type="match status" value="2"/>
</dbReference>
<organism evidence="18 19">
    <name type="scientific">Xanthoceras sorbifolium</name>
    <dbReference type="NCBI Taxonomy" id="99658"/>
    <lineage>
        <taxon>Eukaryota</taxon>
        <taxon>Viridiplantae</taxon>
        <taxon>Streptophyta</taxon>
        <taxon>Embryophyta</taxon>
        <taxon>Tracheophyta</taxon>
        <taxon>Spermatophyta</taxon>
        <taxon>Magnoliopsida</taxon>
        <taxon>eudicotyledons</taxon>
        <taxon>Gunneridae</taxon>
        <taxon>Pentapetalae</taxon>
        <taxon>rosids</taxon>
        <taxon>malvids</taxon>
        <taxon>Sapindales</taxon>
        <taxon>Sapindaceae</taxon>
        <taxon>Xanthoceroideae</taxon>
        <taxon>Xanthoceras</taxon>
    </lineage>
</organism>
<keyword evidence="19" id="KW-1185">Reference proteome</keyword>
<keyword evidence="8 14" id="KW-0547">Nucleotide-binding</keyword>
<feature type="signal peptide" evidence="16">
    <location>
        <begin position="1"/>
        <end position="16"/>
    </location>
</feature>
<keyword evidence="5 15" id="KW-0812">Transmembrane</keyword>
<feature type="binding site" evidence="14">
    <location>
        <position position="278"/>
    </location>
    <ligand>
        <name>ATP</name>
        <dbReference type="ChEBI" id="CHEBI:30616"/>
    </ligand>
</feature>
<evidence type="ECO:0000256" key="4">
    <source>
        <dbReference type="ARBA" id="ARBA00022679"/>
    </source>
</evidence>
<sequence>MSTFLFLLFLLPSADSISFQVTRFDPDRTDMIYEGDAEPSVGAVEFNSLTYQYHVGQVRYAERVPLWNPKTREQADFTTRFSFVVTQTTSLHAAGLAFFLAPVGFGIPPNSGGGFLGLFNTTTSDSSQNQIVLVEFDTFPNPEWDPEVEHVGINVNSISSAKYNFWNSSLHNGDTAEAVITYNATTRNLRVLIVLGILWRQRQKRMRRKATENHVNLTSINDDLERGAGPRKFSYHNLASATSNFSNERKLGEGGFGAVYKGYLHDTGTAVAVKRIAKGSRQGKKEYITEVKIISQLRHRNLVQLIGWCHDKGEFLLVYEFMLNGSLDSHLFGKKIPLNWALRYKIALGLASALLYLHEEWEQCVVHRDIKSSNVMLDSNFNVKLGDFGLARLMDHEIGPQTASGLAGTLGYMAPEYIRTGRASKESDVYSFGVVLLEIATGRKSSDPMERSSQMGMVEWVWDLYGSGNPLLAIDERLDKVFDVEQVKCLMIVGLWCAHPDCNIRPSIRQAMQVLHFEAAMPNLPSKMPVPVYYVPTPSVSSGQSLITNSSISVVILFLVCLPDECHSYGRQVPLLHELCPAMATSFFNLGSLYIFVFYLLLIPSANSISFKISRFDPDNPDILYEGDARAYVGAVEFNSVSYLCRVGRATYAKSVHLWDSETNKLTDFTTHFSFSIDTRGRSLYAAGLAFYLAPFGFQIPPNSAGGFLGLFNTTTSDSSQNHIVLVEFDSFPNPEWDPPVAHVGINNNSIASAVYTPWNASFHSGDTADVWITYNATTKNMSVSWTYKKTSDAQKISTLYHQLDLMKILPEWVSVGFSAATSHLVERHQLLTWEFSSSLDTEETNGKKVEKIRLEVGIAASVGILIAGAVTTFYISWTRKYEKREEEEAINLTSINNDLEKGSGPKRFSFKDLLLATKKFSKDRKLGEGGFGAVYKGYLIDLDMAIAVKRISRGSKQGKKEYITEVKIISQLRHRNLVQLIGWCHDRGEFLLVYEFMPNGNLDTHLFGKKSSPLTWAIRYKIALGLASALLYLQEEWEQCVVHRDIKSSNVMLDSSFNVKLGDFGLARLMNHELVPKTASVLAGTLGYMAPEYISTGRASKKSDVYSFGAVALEIATGRNAIDPLEQKSRTTLVEWMWELYGSEGDILSVVDERLHIFDETQAECLIIVGLWCVHPDSTLRPSIRQAIQVLKFEATMPNLPAKMPIPVYCAPTQTQSVTSSEPSITISSLDVGH</sequence>
<evidence type="ECO:0000256" key="9">
    <source>
        <dbReference type="ARBA" id="ARBA00022777"/>
    </source>
</evidence>
<reference evidence="18 19" key="1">
    <citation type="submission" date="2021-02" db="EMBL/GenBank/DDBJ databases">
        <title>Plant Genome Project.</title>
        <authorList>
            <person name="Zhang R.-G."/>
        </authorList>
    </citation>
    <scope>NUCLEOTIDE SEQUENCE [LARGE SCALE GENOMIC DNA]</scope>
    <source>
        <tissue evidence="18">Leaves</tissue>
    </source>
</reference>
<dbReference type="InterPro" id="IPR008271">
    <property type="entry name" value="Ser/Thr_kinase_AS"/>
</dbReference>
<keyword evidence="4" id="KW-0808">Transferase</keyword>
<dbReference type="EMBL" id="JAFEMO010000008">
    <property type="protein sequence ID" value="KAH7566794.1"/>
    <property type="molecule type" value="Genomic_DNA"/>
</dbReference>
<keyword evidence="7" id="KW-0430">Lectin</keyword>
<dbReference type="Gene3D" id="3.30.200.20">
    <property type="entry name" value="Phosphorylase Kinase, domain 1"/>
    <property type="match status" value="2"/>
</dbReference>
<evidence type="ECO:0000256" key="13">
    <source>
        <dbReference type="ARBA" id="ARBA00023170"/>
    </source>
</evidence>
<dbReference type="PROSITE" id="PS00107">
    <property type="entry name" value="PROTEIN_KINASE_ATP"/>
    <property type="match status" value="2"/>
</dbReference>
<dbReference type="InterPro" id="IPR000719">
    <property type="entry name" value="Prot_kinase_dom"/>
</dbReference>
<keyword evidence="6 16" id="KW-0732">Signal</keyword>
<name>A0ABQ8HR14_9ROSI</name>
<keyword evidence="9" id="KW-0418">Kinase</keyword>
<evidence type="ECO:0000256" key="3">
    <source>
        <dbReference type="ARBA" id="ARBA00010217"/>
    </source>
</evidence>
<evidence type="ECO:0000256" key="8">
    <source>
        <dbReference type="ARBA" id="ARBA00022741"/>
    </source>
</evidence>
<protein>
    <recommendedName>
        <fullName evidence="17">Protein kinase domain-containing protein</fullName>
    </recommendedName>
</protein>
<comment type="caution">
    <text evidence="18">The sequence shown here is derived from an EMBL/GenBank/DDBJ whole genome shotgun (WGS) entry which is preliminary data.</text>
</comment>
<feature type="transmembrane region" description="Helical" evidence="15">
    <location>
        <begin position="582"/>
        <end position="602"/>
    </location>
</feature>
<keyword evidence="13" id="KW-0675">Receptor</keyword>
<keyword evidence="10 14" id="KW-0067">ATP-binding</keyword>
<evidence type="ECO:0000256" key="10">
    <source>
        <dbReference type="ARBA" id="ARBA00022840"/>
    </source>
</evidence>
<feature type="domain" description="Protein kinase" evidence="17">
    <location>
        <begin position="245"/>
        <end position="524"/>
    </location>
</feature>
<evidence type="ECO:0000313" key="18">
    <source>
        <dbReference type="EMBL" id="KAH7566794.1"/>
    </source>
</evidence>
<feature type="binding site" evidence="14">
    <location>
        <position position="950"/>
    </location>
    <ligand>
        <name>ATP</name>
        <dbReference type="ChEBI" id="CHEBI:30616"/>
    </ligand>
</feature>
<dbReference type="InterPro" id="IPR011009">
    <property type="entry name" value="Kinase-like_dom_sf"/>
</dbReference>
<dbReference type="InterPro" id="IPR000985">
    <property type="entry name" value="Lectin_LegA_CS"/>
</dbReference>
<evidence type="ECO:0000256" key="15">
    <source>
        <dbReference type="SAM" id="Phobius"/>
    </source>
</evidence>
<evidence type="ECO:0000259" key="17">
    <source>
        <dbReference type="PROSITE" id="PS50011"/>
    </source>
</evidence>
<keyword evidence="12 15" id="KW-0472">Membrane</keyword>
<feature type="transmembrane region" description="Helical" evidence="15">
    <location>
        <begin position="857"/>
        <end position="878"/>
    </location>
</feature>
<feature type="domain" description="Protein kinase" evidence="17">
    <location>
        <begin position="921"/>
        <end position="1201"/>
    </location>
</feature>
<dbReference type="Proteomes" id="UP000827721">
    <property type="component" value="Unassembled WGS sequence"/>
</dbReference>
<dbReference type="CDD" id="cd14066">
    <property type="entry name" value="STKc_IRAK"/>
    <property type="match status" value="2"/>
</dbReference>
<evidence type="ECO:0000256" key="7">
    <source>
        <dbReference type="ARBA" id="ARBA00022734"/>
    </source>
</evidence>
<accession>A0ABQ8HR14</accession>
<proteinExistence type="inferred from homology"/>
<keyword evidence="11 15" id="KW-1133">Transmembrane helix</keyword>
<dbReference type="CDD" id="cd06899">
    <property type="entry name" value="lectin_legume_LecRK_Arcelin_ConA"/>
    <property type="match status" value="2"/>
</dbReference>
<comment type="similarity">
    <text evidence="3">In the C-terminal section; belongs to the protein kinase superfamily. Ser/Thr protein kinase family.</text>
</comment>
<dbReference type="SUPFAM" id="SSF56112">
    <property type="entry name" value="Protein kinase-like (PK-like)"/>
    <property type="match status" value="2"/>
</dbReference>
<evidence type="ECO:0000256" key="2">
    <source>
        <dbReference type="ARBA" id="ARBA00008536"/>
    </source>
</evidence>
<gene>
    <name evidence="18" type="ORF">JRO89_XS08G0236500</name>
</gene>
<dbReference type="SMART" id="SM00220">
    <property type="entry name" value="S_TKc"/>
    <property type="match status" value="2"/>
</dbReference>
<dbReference type="PANTHER" id="PTHR27007">
    <property type="match status" value="1"/>
</dbReference>
<dbReference type="Gene3D" id="2.60.120.200">
    <property type="match status" value="2"/>
</dbReference>
<dbReference type="PROSITE" id="PS00108">
    <property type="entry name" value="PROTEIN_KINASE_ST"/>
    <property type="match status" value="2"/>
</dbReference>
<dbReference type="SUPFAM" id="SSF49899">
    <property type="entry name" value="Concanavalin A-like lectins/glucanases"/>
    <property type="match status" value="2"/>
</dbReference>
<evidence type="ECO:0000256" key="11">
    <source>
        <dbReference type="ARBA" id="ARBA00022989"/>
    </source>
</evidence>
<dbReference type="InterPro" id="IPR050528">
    <property type="entry name" value="L-type_Lectin-RKs"/>
</dbReference>
<comment type="similarity">
    <text evidence="2">In the N-terminal section; belongs to the leguminous lectin family.</text>
</comment>
<dbReference type="InterPro" id="IPR013320">
    <property type="entry name" value="ConA-like_dom_sf"/>
</dbReference>
<dbReference type="PROSITE" id="PS00308">
    <property type="entry name" value="LECTIN_LEGUME_ALPHA"/>
    <property type="match status" value="1"/>
</dbReference>
<evidence type="ECO:0000256" key="5">
    <source>
        <dbReference type="ARBA" id="ARBA00022692"/>
    </source>
</evidence>
<evidence type="ECO:0000256" key="14">
    <source>
        <dbReference type="PROSITE-ProRule" id="PRU10141"/>
    </source>
</evidence>
<feature type="chain" id="PRO_5046142938" description="Protein kinase domain-containing protein" evidence="16">
    <location>
        <begin position="17"/>
        <end position="1235"/>
    </location>
</feature>
<evidence type="ECO:0000256" key="6">
    <source>
        <dbReference type="ARBA" id="ARBA00022729"/>
    </source>
</evidence>
<evidence type="ECO:0000256" key="12">
    <source>
        <dbReference type="ARBA" id="ARBA00023136"/>
    </source>
</evidence>
<dbReference type="InterPro" id="IPR017441">
    <property type="entry name" value="Protein_kinase_ATP_BS"/>
</dbReference>